<dbReference type="STRING" id="78915.A0A4P9XU12"/>
<dbReference type="Pfam" id="PF00089">
    <property type="entry name" value="Trypsin"/>
    <property type="match status" value="1"/>
</dbReference>
<proteinExistence type="predicted"/>
<dbReference type="Gene3D" id="2.40.10.10">
    <property type="entry name" value="Trypsin-like serine proteases"/>
    <property type="match status" value="1"/>
</dbReference>
<sequence>VLTAAHCMVEADAVVGSTKGFFRAPLSEVQVAVGSILNTTASPIGVKRVVISPLYDPKNNTHDIALLELNSALTFNNSVKPALITSARIGAGKSCVALGWGYTENRTVSNVLQQVQLETAKNDQCSTGYPGWAGQDGDLICTGNTPGRDTCYGDSGGPL</sequence>
<keyword evidence="1" id="KW-1015">Disulfide bond</keyword>
<dbReference type="PRINTS" id="PR00722">
    <property type="entry name" value="CHYMOTRYPSIN"/>
</dbReference>
<dbReference type="SMART" id="SM00020">
    <property type="entry name" value="Tryp_SPc"/>
    <property type="match status" value="1"/>
</dbReference>
<reference evidence="4" key="1">
    <citation type="journal article" date="2018" name="Nat. Microbiol.">
        <title>Leveraging single-cell genomics to expand the fungal tree of life.</title>
        <authorList>
            <person name="Ahrendt S.R."/>
            <person name="Quandt C.A."/>
            <person name="Ciobanu D."/>
            <person name="Clum A."/>
            <person name="Salamov A."/>
            <person name="Andreopoulos B."/>
            <person name="Cheng J.F."/>
            <person name="Woyke T."/>
            <person name="Pelin A."/>
            <person name="Henrissat B."/>
            <person name="Reynolds N.K."/>
            <person name="Benny G.L."/>
            <person name="Smith M.E."/>
            <person name="James T.Y."/>
            <person name="Grigoriev I.V."/>
        </authorList>
    </citation>
    <scope>NUCLEOTIDE SEQUENCE [LARGE SCALE GENOMIC DNA]</scope>
    <source>
        <strain evidence="4">RSA 1356</strain>
    </source>
</reference>
<dbReference type="InterPro" id="IPR001314">
    <property type="entry name" value="Peptidase_S1A"/>
</dbReference>
<feature type="non-terminal residue" evidence="3">
    <location>
        <position position="159"/>
    </location>
</feature>
<evidence type="ECO:0000313" key="3">
    <source>
        <dbReference type="EMBL" id="RKP09683.1"/>
    </source>
</evidence>
<keyword evidence="3" id="KW-0645">Protease</keyword>
<dbReference type="PROSITE" id="PS00134">
    <property type="entry name" value="TRYPSIN_HIS"/>
    <property type="match status" value="1"/>
</dbReference>
<dbReference type="CDD" id="cd00190">
    <property type="entry name" value="Tryp_SPc"/>
    <property type="match status" value="1"/>
</dbReference>
<dbReference type="InterPro" id="IPR018114">
    <property type="entry name" value="TRYPSIN_HIS"/>
</dbReference>
<dbReference type="Proteomes" id="UP000271241">
    <property type="component" value="Unassembled WGS sequence"/>
</dbReference>
<feature type="non-terminal residue" evidence="3">
    <location>
        <position position="1"/>
    </location>
</feature>
<accession>A0A4P9XU12</accession>
<dbReference type="InterPro" id="IPR001254">
    <property type="entry name" value="Trypsin_dom"/>
</dbReference>
<gene>
    <name evidence="3" type="ORF">THASP1DRAFT_10891</name>
</gene>
<dbReference type="InterPro" id="IPR043504">
    <property type="entry name" value="Peptidase_S1_PA_chymotrypsin"/>
</dbReference>
<evidence type="ECO:0000256" key="1">
    <source>
        <dbReference type="ARBA" id="ARBA00023157"/>
    </source>
</evidence>
<dbReference type="GO" id="GO:0004252">
    <property type="term" value="F:serine-type endopeptidase activity"/>
    <property type="evidence" value="ECO:0007669"/>
    <property type="project" value="InterPro"/>
</dbReference>
<dbReference type="InterPro" id="IPR009003">
    <property type="entry name" value="Peptidase_S1_PA"/>
</dbReference>
<name>A0A4P9XU12_9FUNG</name>
<keyword evidence="3" id="KW-0378">Hydrolase</keyword>
<dbReference type="PROSITE" id="PS50240">
    <property type="entry name" value="TRYPSIN_DOM"/>
    <property type="match status" value="1"/>
</dbReference>
<dbReference type="AlphaFoldDB" id="A0A4P9XU12"/>
<dbReference type="InterPro" id="IPR051487">
    <property type="entry name" value="Ser/Thr_Proteases_Immune/Dev"/>
</dbReference>
<dbReference type="EMBL" id="KZ992495">
    <property type="protein sequence ID" value="RKP09683.1"/>
    <property type="molecule type" value="Genomic_DNA"/>
</dbReference>
<dbReference type="GO" id="GO:0006508">
    <property type="term" value="P:proteolysis"/>
    <property type="evidence" value="ECO:0007669"/>
    <property type="project" value="UniProtKB-KW"/>
</dbReference>
<dbReference type="SUPFAM" id="SSF50494">
    <property type="entry name" value="Trypsin-like serine proteases"/>
    <property type="match status" value="1"/>
</dbReference>
<protein>
    <submittedName>
        <fullName evidence="3">Trypsin-like protease</fullName>
    </submittedName>
</protein>
<dbReference type="PANTHER" id="PTHR24256">
    <property type="entry name" value="TRYPTASE-RELATED"/>
    <property type="match status" value="1"/>
</dbReference>
<keyword evidence="4" id="KW-1185">Reference proteome</keyword>
<evidence type="ECO:0000313" key="4">
    <source>
        <dbReference type="Proteomes" id="UP000271241"/>
    </source>
</evidence>
<dbReference type="OrthoDB" id="6380398at2759"/>
<feature type="domain" description="Peptidase S1" evidence="2">
    <location>
        <begin position="1"/>
        <end position="159"/>
    </location>
</feature>
<evidence type="ECO:0000259" key="2">
    <source>
        <dbReference type="PROSITE" id="PS50240"/>
    </source>
</evidence>
<organism evidence="3 4">
    <name type="scientific">Thamnocephalis sphaerospora</name>
    <dbReference type="NCBI Taxonomy" id="78915"/>
    <lineage>
        <taxon>Eukaryota</taxon>
        <taxon>Fungi</taxon>
        <taxon>Fungi incertae sedis</taxon>
        <taxon>Zoopagomycota</taxon>
        <taxon>Zoopagomycotina</taxon>
        <taxon>Zoopagomycetes</taxon>
        <taxon>Zoopagales</taxon>
        <taxon>Sigmoideomycetaceae</taxon>
        <taxon>Thamnocephalis</taxon>
    </lineage>
</organism>